<dbReference type="PROSITE" id="PS50157">
    <property type="entry name" value="ZINC_FINGER_C2H2_2"/>
    <property type="match status" value="1"/>
</dbReference>
<keyword evidence="4" id="KW-1185">Reference proteome</keyword>
<keyword evidence="1" id="KW-0479">Metal-binding</keyword>
<dbReference type="AlphaFoldDB" id="A0A226CZM8"/>
<sequence length="134" mass="15224">MSRFAITFSRNAASPSPPSHDVTRAIYGKFIIEDWHNFGYDYGLTAAAWYDEFLKFWPKPEKPGIAPGRFNCGKLSGPKRGKVWLIDGVIELRKITAMEDPVVKLFKCGGCGKTFFKREKAMRHILETRHGADQ</sequence>
<dbReference type="EMBL" id="LNIX01000056">
    <property type="protein sequence ID" value="OXA37486.1"/>
    <property type="molecule type" value="Genomic_DNA"/>
</dbReference>
<evidence type="ECO:0000313" key="3">
    <source>
        <dbReference type="EMBL" id="OXA37486.1"/>
    </source>
</evidence>
<keyword evidence="1" id="KW-0862">Zinc</keyword>
<dbReference type="InterPro" id="IPR013087">
    <property type="entry name" value="Znf_C2H2_type"/>
</dbReference>
<keyword evidence="1" id="KW-0863">Zinc-finger</keyword>
<comment type="caution">
    <text evidence="3">The sequence shown here is derived from an EMBL/GenBank/DDBJ whole genome shotgun (WGS) entry which is preliminary data.</text>
</comment>
<proteinExistence type="predicted"/>
<dbReference type="Proteomes" id="UP000198287">
    <property type="component" value="Unassembled WGS sequence"/>
</dbReference>
<feature type="domain" description="C2H2-type" evidence="2">
    <location>
        <begin position="106"/>
        <end position="134"/>
    </location>
</feature>
<protein>
    <submittedName>
        <fullName evidence="3">Cyclopropane-fatty-acyl-phospholipid synthase</fullName>
    </submittedName>
</protein>
<dbReference type="PROSITE" id="PS00028">
    <property type="entry name" value="ZINC_FINGER_C2H2_1"/>
    <property type="match status" value="1"/>
</dbReference>
<dbReference type="GO" id="GO:0008270">
    <property type="term" value="F:zinc ion binding"/>
    <property type="evidence" value="ECO:0007669"/>
    <property type="project" value="UniProtKB-KW"/>
</dbReference>
<evidence type="ECO:0000313" key="4">
    <source>
        <dbReference type="Proteomes" id="UP000198287"/>
    </source>
</evidence>
<accession>A0A226CZM8</accession>
<gene>
    <name evidence="3" type="ORF">Fcan01_27740</name>
</gene>
<evidence type="ECO:0000259" key="2">
    <source>
        <dbReference type="PROSITE" id="PS50157"/>
    </source>
</evidence>
<organism evidence="3 4">
    <name type="scientific">Folsomia candida</name>
    <name type="common">Springtail</name>
    <dbReference type="NCBI Taxonomy" id="158441"/>
    <lineage>
        <taxon>Eukaryota</taxon>
        <taxon>Metazoa</taxon>
        <taxon>Ecdysozoa</taxon>
        <taxon>Arthropoda</taxon>
        <taxon>Hexapoda</taxon>
        <taxon>Collembola</taxon>
        <taxon>Entomobryomorpha</taxon>
        <taxon>Isotomoidea</taxon>
        <taxon>Isotomidae</taxon>
        <taxon>Proisotominae</taxon>
        <taxon>Folsomia</taxon>
    </lineage>
</organism>
<name>A0A226CZM8_FOLCA</name>
<reference evidence="3 4" key="1">
    <citation type="submission" date="2015-12" db="EMBL/GenBank/DDBJ databases">
        <title>The genome of Folsomia candida.</title>
        <authorList>
            <person name="Faddeeva A."/>
            <person name="Derks M.F."/>
            <person name="Anvar Y."/>
            <person name="Smit S."/>
            <person name="Van Straalen N."/>
            <person name="Roelofs D."/>
        </authorList>
    </citation>
    <scope>NUCLEOTIDE SEQUENCE [LARGE SCALE GENOMIC DNA]</scope>
    <source>
        <strain evidence="3 4">VU population</strain>
        <tissue evidence="3">Whole body</tissue>
    </source>
</reference>
<evidence type="ECO:0000256" key="1">
    <source>
        <dbReference type="PROSITE-ProRule" id="PRU00042"/>
    </source>
</evidence>